<dbReference type="AlphaFoldDB" id="A0A4P9W3I4"/>
<feature type="region of interest" description="Disordered" evidence="1">
    <location>
        <begin position="122"/>
        <end position="175"/>
    </location>
</feature>
<feature type="compositionally biased region" description="Low complexity" evidence="1">
    <location>
        <begin position="11"/>
        <end position="32"/>
    </location>
</feature>
<sequence>MFIRTLPTFFSSTSASTVSPSSSAESPNAAHSGWLPPRDRDRDWDRDRKPERPPDAEATLPPDADAALPPEADAPLPTEADSTLSPAVDAALSTEVDANLSPAVDATLSSRTESAPLVGAVSAADPAREPNAVPESSSPCVSTTSEVGRLAGRPPLLDARACDPAEPVLSPRGAP</sequence>
<name>A0A4P9W3I4_9FUNG</name>
<accession>A0A4P9W3I4</accession>
<feature type="region of interest" description="Disordered" evidence="1">
    <location>
        <begin position="1"/>
        <end position="90"/>
    </location>
</feature>
<evidence type="ECO:0000313" key="2">
    <source>
        <dbReference type="EMBL" id="RKO86881.1"/>
    </source>
</evidence>
<evidence type="ECO:0000313" key="3">
    <source>
        <dbReference type="Proteomes" id="UP000269721"/>
    </source>
</evidence>
<feature type="compositionally biased region" description="Basic and acidic residues" evidence="1">
    <location>
        <begin position="37"/>
        <end position="55"/>
    </location>
</feature>
<keyword evidence="3" id="KW-1185">Reference proteome</keyword>
<evidence type="ECO:0000256" key="1">
    <source>
        <dbReference type="SAM" id="MobiDB-lite"/>
    </source>
</evidence>
<reference evidence="3" key="1">
    <citation type="journal article" date="2018" name="Nat. Microbiol.">
        <title>Leveraging single-cell genomics to expand the fungal tree of life.</title>
        <authorList>
            <person name="Ahrendt S.R."/>
            <person name="Quandt C.A."/>
            <person name="Ciobanu D."/>
            <person name="Clum A."/>
            <person name="Salamov A."/>
            <person name="Andreopoulos B."/>
            <person name="Cheng J.F."/>
            <person name="Woyke T."/>
            <person name="Pelin A."/>
            <person name="Henrissat B."/>
            <person name="Reynolds N.K."/>
            <person name="Benny G.L."/>
            <person name="Smith M.E."/>
            <person name="James T.Y."/>
            <person name="Grigoriev I.V."/>
        </authorList>
    </citation>
    <scope>NUCLEOTIDE SEQUENCE [LARGE SCALE GENOMIC DNA]</scope>
</reference>
<organism evidence="2 3">
    <name type="scientific">Blyttiomyces helicus</name>
    <dbReference type="NCBI Taxonomy" id="388810"/>
    <lineage>
        <taxon>Eukaryota</taxon>
        <taxon>Fungi</taxon>
        <taxon>Fungi incertae sedis</taxon>
        <taxon>Chytridiomycota</taxon>
        <taxon>Chytridiomycota incertae sedis</taxon>
        <taxon>Chytridiomycetes</taxon>
        <taxon>Chytridiomycetes incertae sedis</taxon>
        <taxon>Blyttiomyces</taxon>
    </lineage>
</organism>
<feature type="compositionally biased region" description="Polar residues" evidence="1">
    <location>
        <begin position="134"/>
        <end position="146"/>
    </location>
</feature>
<dbReference type="Proteomes" id="UP000269721">
    <property type="component" value="Unassembled WGS sequence"/>
</dbReference>
<protein>
    <submittedName>
        <fullName evidence="2">Uncharacterized protein</fullName>
    </submittedName>
</protein>
<proteinExistence type="predicted"/>
<feature type="compositionally biased region" description="Low complexity" evidence="1">
    <location>
        <begin position="56"/>
        <end position="81"/>
    </location>
</feature>
<dbReference type="EMBL" id="KZ997838">
    <property type="protein sequence ID" value="RKO86881.1"/>
    <property type="molecule type" value="Genomic_DNA"/>
</dbReference>
<gene>
    <name evidence="2" type="ORF">BDK51DRAFT_38261</name>
</gene>